<dbReference type="EMBL" id="JAHRIM010054262">
    <property type="protein sequence ID" value="MEQ2269995.1"/>
    <property type="molecule type" value="Genomic_DNA"/>
</dbReference>
<sequence>RDQHQIITTCTETMDAAYKRVNGNCSPEGETGESGTGRRKNSYLEEDTSKKSEVISCIFSLKEEVGALAKALRLFEDKGINLTHIESRPSRMNKEEYEFIISVDPSCSQALDEVIDCLGTQISGHVHELSRNKQKDTG</sequence>
<dbReference type="InterPro" id="IPR045865">
    <property type="entry name" value="ACT-like_dom_sf"/>
</dbReference>
<dbReference type="PROSITE" id="PS51671">
    <property type="entry name" value="ACT"/>
    <property type="match status" value="1"/>
</dbReference>
<dbReference type="InterPro" id="IPR001273">
    <property type="entry name" value="ArAA_hydroxylase"/>
</dbReference>
<protein>
    <recommendedName>
        <fullName evidence="1">phenylalanine 4-monooxygenase</fullName>
        <ecNumber evidence="1">1.14.16.1</ecNumber>
    </recommendedName>
</protein>
<dbReference type="Pfam" id="PF01842">
    <property type="entry name" value="ACT"/>
    <property type="match status" value="1"/>
</dbReference>
<dbReference type="PANTHER" id="PTHR11473:SF24">
    <property type="entry name" value="PHENYLALANINE-4-HYDROXYLASE"/>
    <property type="match status" value="1"/>
</dbReference>
<dbReference type="Proteomes" id="UP001444071">
    <property type="component" value="Unassembled WGS sequence"/>
</dbReference>
<accession>A0ABV0WK51</accession>
<evidence type="ECO:0000256" key="1">
    <source>
        <dbReference type="ARBA" id="ARBA00011995"/>
    </source>
</evidence>
<evidence type="ECO:0000313" key="4">
    <source>
        <dbReference type="EMBL" id="MEQ2269995.1"/>
    </source>
</evidence>
<reference evidence="4 5" key="1">
    <citation type="submission" date="2021-06" db="EMBL/GenBank/DDBJ databases">
        <authorList>
            <person name="Palmer J.M."/>
        </authorList>
    </citation>
    <scope>NUCLEOTIDE SEQUENCE [LARGE SCALE GENOMIC DNA]</scope>
    <source>
        <strain evidence="4 5">XR_2019</strain>
        <tissue evidence="4">Muscle</tissue>
    </source>
</reference>
<dbReference type="Gene3D" id="3.30.70.260">
    <property type="match status" value="1"/>
</dbReference>
<evidence type="ECO:0000313" key="5">
    <source>
        <dbReference type="Proteomes" id="UP001444071"/>
    </source>
</evidence>
<comment type="caution">
    <text evidence="4">The sequence shown here is derived from an EMBL/GenBank/DDBJ whole genome shotgun (WGS) entry which is preliminary data.</text>
</comment>
<feature type="non-terminal residue" evidence="4">
    <location>
        <position position="1"/>
    </location>
</feature>
<keyword evidence="5" id="KW-1185">Reference proteome</keyword>
<dbReference type="SUPFAM" id="SSF55021">
    <property type="entry name" value="ACT-like"/>
    <property type="match status" value="1"/>
</dbReference>
<organism evidence="4 5">
    <name type="scientific">Xenotaenia resolanae</name>
    <dbReference type="NCBI Taxonomy" id="208358"/>
    <lineage>
        <taxon>Eukaryota</taxon>
        <taxon>Metazoa</taxon>
        <taxon>Chordata</taxon>
        <taxon>Craniata</taxon>
        <taxon>Vertebrata</taxon>
        <taxon>Euteleostomi</taxon>
        <taxon>Actinopterygii</taxon>
        <taxon>Neopterygii</taxon>
        <taxon>Teleostei</taxon>
        <taxon>Neoteleostei</taxon>
        <taxon>Acanthomorphata</taxon>
        <taxon>Ovalentaria</taxon>
        <taxon>Atherinomorphae</taxon>
        <taxon>Cyprinodontiformes</taxon>
        <taxon>Goodeidae</taxon>
        <taxon>Xenotaenia</taxon>
    </lineage>
</organism>
<dbReference type="InterPro" id="IPR002912">
    <property type="entry name" value="ACT_dom"/>
</dbReference>
<feature type="domain" description="ACT" evidence="3">
    <location>
        <begin position="56"/>
        <end position="134"/>
    </location>
</feature>
<evidence type="ECO:0000256" key="2">
    <source>
        <dbReference type="SAM" id="MobiDB-lite"/>
    </source>
</evidence>
<gene>
    <name evidence="4" type="ORF">XENORESO_013473</name>
</gene>
<evidence type="ECO:0000259" key="3">
    <source>
        <dbReference type="PROSITE" id="PS51671"/>
    </source>
</evidence>
<dbReference type="EC" id="1.14.16.1" evidence="1"/>
<feature type="region of interest" description="Disordered" evidence="2">
    <location>
        <begin position="22"/>
        <end position="49"/>
    </location>
</feature>
<proteinExistence type="predicted"/>
<name>A0ABV0WK51_9TELE</name>
<dbReference type="PANTHER" id="PTHR11473">
    <property type="entry name" value="AROMATIC AMINO ACID HYDROXYLASE"/>
    <property type="match status" value="1"/>
</dbReference>